<evidence type="ECO:0000313" key="3">
    <source>
        <dbReference type="Proteomes" id="UP000479710"/>
    </source>
</evidence>
<comment type="caution">
    <text evidence="2">The sequence shown here is derived from an EMBL/GenBank/DDBJ whole genome shotgun (WGS) entry which is preliminary data.</text>
</comment>
<keyword evidence="3" id="KW-1185">Reference proteome</keyword>
<organism evidence="2 3">
    <name type="scientific">Oryza meyeriana var. granulata</name>
    <dbReference type="NCBI Taxonomy" id="110450"/>
    <lineage>
        <taxon>Eukaryota</taxon>
        <taxon>Viridiplantae</taxon>
        <taxon>Streptophyta</taxon>
        <taxon>Embryophyta</taxon>
        <taxon>Tracheophyta</taxon>
        <taxon>Spermatophyta</taxon>
        <taxon>Magnoliopsida</taxon>
        <taxon>Liliopsida</taxon>
        <taxon>Poales</taxon>
        <taxon>Poaceae</taxon>
        <taxon>BOP clade</taxon>
        <taxon>Oryzoideae</taxon>
        <taxon>Oryzeae</taxon>
        <taxon>Oryzinae</taxon>
        <taxon>Oryza</taxon>
        <taxon>Oryza meyeriana</taxon>
    </lineage>
</organism>
<accession>A0A6G1CNW6</accession>
<evidence type="ECO:0000256" key="1">
    <source>
        <dbReference type="SAM" id="Phobius"/>
    </source>
</evidence>
<sequence length="68" mass="7398">MATGENKARLTTGLALTLLMLTLPSPLFFLIHHRLLLIKKALLCDGLRPNDGDEEVIPSTFALPTAGR</sequence>
<proteinExistence type="predicted"/>
<feature type="transmembrane region" description="Helical" evidence="1">
    <location>
        <begin position="12"/>
        <end position="31"/>
    </location>
</feature>
<dbReference type="EMBL" id="SPHZ02000008">
    <property type="protein sequence ID" value="KAF0901767.1"/>
    <property type="molecule type" value="Genomic_DNA"/>
</dbReference>
<dbReference type="Proteomes" id="UP000479710">
    <property type="component" value="Unassembled WGS sequence"/>
</dbReference>
<reference evidence="2 3" key="1">
    <citation type="submission" date="2019-11" db="EMBL/GenBank/DDBJ databases">
        <title>Whole genome sequence of Oryza granulata.</title>
        <authorList>
            <person name="Li W."/>
        </authorList>
    </citation>
    <scope>NUCLEOTIDE SEQUENCE [LARGE SCALE GENOMIC DNA]</scope>
    <source>
        <strain evidence="3">cv. Menghai</strain>
        <tissue evidence="2">Leaf</tissue>
    </source>
</reference>
<gene>
    <name evidence="2" type="ORF">E2562_006232</name>
</gene>
<dbReference type="AlphaFoldDB" id="A0A6G1CNW6"/>
<name>A0A6G1CNW6_9ORYZ</name>
<keyword evidence="1" id="KW-1133">Transmembrane helix</keyword>
<keyword evidence="1" id="KW-0472">Membrane</keyword>
<keyword evidence="1" id="KW-0812">Transmembrane</keyword>
<evidence type="ECO:0000313" key="2">
    <source>
        <dbReference type="EMBL" id="KAF0901767.1"/>
    </source>
</evidence>
<protein>
    <submittedName>
        <fullName evidence="2">Uncharacterized protein</fullName>
    </submittedName>
</protein>